<comment type="caution">
    <text evidence="1">The sequence shown here is derived from an EMBL/GenBank/DDBJ whole genome shotgun (WGS) entry which is preliminary data.</text>
</comment>
<keyword evidence="2" id="KW-1185">Reference proteome</keyword>
<gene>
    <name evidence="1" type="ORF">JOM49_001763</name>
</gene>
<accession>A0ABS4PLD5</accession>
<organism evidence="1 2">
    <name type="scientific">Amycolatopsis magusensis</name>
    <dbReference type="NCBI Taxonomy" id="882444"/>
    <lineage>
        <taxon>Bacteria</taxon>
        <taxon>Bacillati</taxon>
        <taxon>Actinomycetota</taxon>
        <taxon>Actinomycetes</taxon>
        <taxon>Pseudonocardiales</taxon>
        <taxon>Pseudonocardiaceae</taxon>
        <taxon>Amycolatopsis</taxon>
    </lineage>
</organism>
<dbReference type="EMBL" id="JAGGMS010000001">
    <property type="protein sequence ID" value="MBP2180237.1"/>
    <property type="molecule type" value="Genomic_DNA"/>
</dbReference>
<reference evidence="1 2" key="1">
    <citation type="submission" date="2021-03" db="EMBL/GenBank/DDBJ databases">
        <title>Sequencing the genomes of 1000 actinobacteria strains.</title>
        <authorList>
            <person name="Klenk H.-P."/>
        </authorList>
    </citation>
    <scope>NUCLEOTIDE SEQUENCE [LARGE SCALE GENOMIC DNA]</scope>
    <source>
        <strain evidence="1 2">DSM 45510</strain>
    </source>
</reference>
<protein>
    <recommendedName>
        <fullName evidence="3">DUF559 domain-containing protein</fullName>
    </recommendedName>
</protein>
<name>A0ABS4PLD5_9PSEU</name>
<proteinExistence type="predicted"/>
<dbReference type="Proteomes" id="UP000741013">
    <property type="component" value="Unassembled WGS sequence"/>
</dbReference>
<dbReference type="RefSeq" id="WP_245369268.1">
    <property type="nucleotide sequence ID" value="NZ_JAGGMS010000001.1"/>
</dbReference>
<evidence type="ECO:0008006" key="3">
    <source>
        <dbReference type="Google" id="ProtNLM"/>
    </source>
</evidence>
<evidence type="ECO:0000313" key="2">
    <source>
        <dbReference type="Proteomes" id="UP000741013"/>
    </source>
</evidence>
<sequence length="170" mass="19156">MRKRDPVLALLIEAIHEGLCSHSDLYAELETGSRRGTALPRALLKLLGEDVRSVPEATAAAIWRKAGLPPAKQNVPLFDLGGERVAVPDLWCDEVGFAWEIDSFEHHYRRSDYRHTLDRNARYTSLGIVFLQTLPSRLKTEPEKVVMELRAAYAAAKKCPRPQVMLQRPA</sequence>
<evidence type="ECO:0000313" key="1">
    <source>
        <dbReference type="EMBL" id="MBP2180237.1"/>
    </source>
</evidence>